<dbReference type="InterPro" id="IPR006847">
    <property type="entry name" value="IF2_N"/>
</dbReference>
<comment type="function">
    <text evidence="6 8">One of the essential components for the initiation of protein synthesis. Protects formylmethionyl-tRNA from spontaneous hydrolysis and promotes its binding to the 30S ribosomal subunits. Also involved in the hydrolysis of GTP during the formation of the 70S ribosomal complex.</text>
</comment>
<dbReference type="PANTHER" id="PTHR43381">
    <property type="entry name" value="TRANSLATION INITIATION FACTOR IF-2-RELATED"/>
    <property type="match status" value="1"/>
</dbReference>
<dbReference type="PROSITE" id="PS01176">
    <property type="entry name" value="IF2"/>
    <property type="match status" value="1"/>
</dbReference>
<dbReference type="CDD" id="cd03692">
    <property type="entry name" value="mtIF2_IVc"/>
    <property type="match status" value="1"/>
</dbReference>
<keyword evidence="2 8" id="KW-0396">Initiation factor</keyword>
<dbReference type="GO" id="GO:0005829">
    <property type="term" value="C:cytosol"/>
    <property type="evidence" value="ECO:0007669"/>
    <property type="project" value="TreeGrafter"/>
</dbReference>
<dbReference type="SUPFAM" id="SSF52540">
    <property type="entry name" value="P-loop containing nucleoside triphosphate hydrolases"/>
    <property type="match status" value="1"/>
</dbReference>
<dbReference type="Pfam" id="PF22042">
    <property type="entry name" value="EF-G_D2"/>
    <property type="match status" value="1"/>
</dbReference>
<sequence>MVNKILFKNYVVLKNFNDSKFHTIDDKKYNVLLLHTPKLIYSINQDNNKFIKETSVKDIVFSDIDQESLIAFVNKVDKKNKVNIHLNSSVDNDILKKNKIKSKKRLRNQTNLSRDAMFIANKEFAAGRVQNEDTDTSLLEIEKPKKNKKKYKTRKEVSIDIVSTNQKNDIEITNQSLDKKIIINSPLNIQELSGKLHISEATIITWLFLQGISVNINQVVDISIATEVAKNYGFTVIQTSQECLFNTHNNFQPYKSNIDAELIKGIQRAPIITIFGHVDHGKTTLLDAILKTNLVQLEVGGITQSIKAHEIELEYSSSVEKLIFLDTPGHEAFSSMRLRGAKVTDLAVLVIAADDGLKPQSIEAINYILTRRIPYVVAINKIDKDNANSDNVRKQLAEYNIVSHEWGGDSKIIEISALTSLNIDLLLSFLCKLSKQQNLSVNFNSKAYGTILETYIDIKTGVVANIVIQNGTLRIGDIVLAGNLYGRVKLIMSSSGIKLKQAEPSSVVSILGFSSTPEAGIKFEVVSHEKYAKALINENAKKINHVANLLNTRVTLESYSNKSSLKIINIILKADTQGSIEAIINCLFQLPQEKVQINILTAQCGPITRKDLELAITSNAIILGFNITMNYNLRNIAKKEGIKIKLFNIIYRLLDDIKQYMLNLVDVEYNQVLIGKATVQTVFNINRGTVAGCLVNSGKLTRDGYIKVYSNEELVYGGLIDSLKRIKDDVEEVFEGHECGLMCKDYHAWNRLDIIEVYEMVEKIKVL</sequence>
<dbReference type="EMBL" id="KU892652">
    <property type="protein sequence ID" value="AOV83736.1"/>
    <property type="molecule type" value="Genomic_DNA"/>
</dbReference>
<evidence type="ECO:0000313" key="10">
    <source>
        <dbReference type="EMBL" id="AOV83736.1"/>
    </source>
</evidence>
<geneLocation type="chloroplast" evidence="10"/>
<gene>
    <name evidence="8 10" type="primary">infB</name>
    <name evidence="10" type="ORF">mogbl152</name>
</gene>
<comment type="caution">
    <text evidence="8">Lacks conserved residue(s) required for the propagation of feature annotation.</text>
</comment>
<dbReference type="HAMAP" id="MF_00100_B">
    <property type="entry name" value="IF_2_B"/>
    <property type="match status" value="1"/>
</dbReference>
<dbReference type="CDD" id="cd03702">
    <property type="entry name" value="IF2_mtIF2_II"/>
    <property type="match status" value="1"/>
</dbReference>
<keyword evidence="10" id="KW-0150">Chloroplast</keyword>
<feature type="domain" description="Tr-type G" evidence="9">
    <location>
        <begin position="267"/>
        <end position="439"/>
    </location>
</feature>
<dbReference type="InterPro" id="IPR009000">
    <property type="entry name" value="Transl_B-barrel_sf"/>
</dbReference>
<dbReference type="GO" id="GO:0003743">
    <property type="term" value="F:translation initiation factor activity"/>
    <property type="evidence" value="ECO:0007669"/>
    <property type="project" value="UniProtKB-UniRule"/>
</dbReference>
<dbReference type="CDD" id="cd01887">
    <property type="entry name" value="IF2_eIF5B"/>
    <property type="match status" value="1"/>
</dbReference>
<comment type="similarity">
    <text evidence="1 8">Belongs to the TRAFAC class translation factor GTPase superfamily. Classic translation factor GTPase family. IF-2 subfamily.</text>
</comment>
<dbReference type="Pfam" id="PF00009">
    <property type="entry name" value="GTP_EFTU"/>
    <property type="match status" value="1"/>
</dbReference>
<accession>A0A2H4FLS0</accession>
<dbReference type="Pfam" id="PF04760">
    <property type="entry name" value="IF2_N"/>
    <property type="match status" value="1"/>
</dbReference>
<dbReference type="InterPro" id="IPR000795">
    <property type="entry name" value="T_Tr_GTP-bd_dom"/>
</dbReference>
<evidence type="ECO:0000256" key="1">
    <source>
        <dbReference type="ARBA" id="ARBA00007733"/>
    </source>
</evidence>
<protein>
    <recommendedName>
        <fullName evidence="7 8">Translation initiation factor IF-2, chloroplastic</fullName>
    </recommendedName>
</protein>
<dbReference type="NCBIfam" id="TIGR00487">
    <property type="entry name" value="IF-2"/>
    <property type="match status" value="1"/>
</dbReference>
<feature type="binding site" evidence="8">
    <location>
        <begin position="380"/>
        <end position="383"/>
    </location>
    <ligand>
        <name>GTP</name>
        <dbReference type="ChEBI" id="CHEBI:37565"/>
    </ligand>
</feature>
<dbReference type="Gene3D" id="3.40.50.300">
    <property type="entry name" value="P-loop containing nucleotide triphosphate hydrolases"/>
    <property type="match status" value="1"/>
</dbReference>
<dbReference type="InterPro" id="IPR023115">
    <property type="entry name" value="TIF_IF2_dom3"/>
</dbReference>
<feature type="binding site" evidence="8">
    <location>
        <begin position="276"/>
        <end position="283"/>
    </location>
    <ligand>
        <name>GTP</name>
        <dbReference type="ChEBI" id="CHEBI:37565"/>
    </ligand>
</feature>
<keyword evidence="5 8" id="KW-0342">GTP-binding</keyword>
<evidence type="ECO:0000256" key="2">
    <source>
        <dbReference type="ARBA" id="ARBA00022540"/>
    </source>
</evidence>
<dbReference type="PRINTS" id="PR00315">
    <property type="entry name" value="ELONGATNFCT"/>
</dbReference>
<evidence type="ECO:0000256" key="8">
    <source>
        <dbReference type="HAMAP-Rule" id="MF_00100"/>
    </source>
</evidence>
<feature type="binding site" evidence="8">
    <location>
        <begin position="326"/>
        <end position="330"/>
    </location>
    <ligand>
        <name>GTP</name>
        <dbReference type="ChEBI" id="CHEBI:37565"/>
    </ligand>
</feature>
<dbReference type="SUPFAM" id="SSF50447">
    <property type="entry name" value="Translation proteins"/>
    <property type="match status" value="2"/>
</dbReference>
<dbReference type="Gene3D" id="3.40.50.10050">
    <property type="entry name" value="Translation initiation factor IF- 2, domain 3"/>
    <property type="match status" value="1"/>
</dbReference>
<dbReference type="PROSITE" id="PS51722">
    <property type="entry name" value="G_TR_2"/>
    <property type="match status" value="1"/>
</dbReference>
<comment type="subcellular location">
    <subcellularLocation>
        <location evidence="8">Plastid</location>
        <location evidence="8">Chloroplast</location>
    </subcellularLocation>
</comment>
<dbReference type="AlphaFoldDB" id="A0A2H4FLS0"/>
<dbReference type="SUPFAM" id="SSF52156">
    <property type="entry name" value="Initiation factor IF2/eIF5b, domain 3"/>
    <property type="match status" value="1"/>
</dbReference>
<dbReference type="InterPro" id="IPR036925">
    <property type="entry name" value="TIF_IF2_dom3_sf"/>
</dbReference>
<reference evidence="10" key="1">
    <citation type="submission" date="2016-03" db="EMBL/GenBank/DDBJ databases">
        <title>Complete plastid genome of Kappaphycus alvarezii.</title>
        <authorList>
            <person name="Zhang L."/>
            <person name="Liu T."/>
            <person name="Liu N."/>
        </authorList>
    </citation>
    <scope>NUCLEOTIDE SEQUENCE</scope>
</reference>
<evidence type="ECO:0000256" key="5">
    <source>
        <dbReference type="ARBA" id="ARBA00023134"/>
    </source>
</evidence>
<dbReference type="InterPro" id="IPR053905">
    <property type="entry name" value="EF-G-like_DII"/>
</dbReference>
<proteinExistence type="inferred from homology"/>
<dbReference type="InterPro" id="IPR015760">
    <property type="entry name" value="TIF_IF2"/>
</dbReference>
<evidence type="ECO:0000256" key="6">
    <source>
        <dbReference type="ARBA" id="ARBA00025162"/>
    </source>
</evidence>
<dbReference type="Pfam" id="PF11987">
    <property type="entry name" value="IF-2"/>
    <property type="match status" value="1"/>
</dbReference>
<dbReference type="Gene3D" id="2.40.30.10">
    <property type="entry name" value="Translation factors"/>
    <property type="match status" value="2"/>
</dbReference>
<dbReference type="InterPro" id="IPR005225">
    <property type="entry name" value="Small_GTP-bd"/>
</dbReference>
<name>A0A2H4FLS0_9FLOR</name>
<evidence type="ECO:0000256" key="3">
    <source>
        <dbReference type="ARBA" id="ARBA00022741"/>
    </source>
</evidence>
<dbReference type="NCBIfam" id="TIGR00231">
    <property type="entry name" value="small_GTP"/>
    <property type="match status" value="1"/>
</dbReference>
<dbReference type="GO" id="GO:0003924">
    <property type="term" value="F:GTPase activity"/>
    <property type="evidence" value="ECO:0007669"/>
    <property type="project" value="UniProtKB-UniRule"/>
</dbReference>
<dbReference type="FunFam" id="3.40.50.10050:FF:000001">
    <property type="entry name" value="Translation initiation factor IF-2"/>
    <property type="match status" value="1"/>
</dbReference>
<dbReference type="InterPro" id="IPR000178">
    <property type="entry name" value="TF_IF2_bacterial-like"/>
</dbReference>
<evidence type="ECO:0000256" key="4">
    <source>
        <dbReference type="ARBA" id="ARBA00022917"/>
    </source>
</evidence>
<keyword evidence="10" id="KW-0934">Plastid</keyword>
<evidence type="ECO:0000259" key="9">
    <source>
        <dbReference type="PROSITE" id="PS51722"/>
    </source>
</evidence>
<dbReference type="InterPro" id="IPR027417">
    <property type="entry name" value="P-loop_NTPase"/>
</dbReference>
<dbReference type="FunFam" id="2.40.30.10:FF:000008">
    <property type="entry name" value="Translation initiation factor IF-2"/>
    <property type="match status" value="1"/>
</dbReference>
<dbReference type="GO" id="GO:0005525">
    <property type="term" value="F:GTP binding"/>
    <property type="evidence" value="ECO:0007669"/>
    <property type="project" value="UniProtKB-KW"/>
</dbReference>
<dbReference type="GO" id="GO:0009507">
    <property type="term" value="C:chloroplast"/>
    <property type="evidence" value="ECO:0007669"/>
    <property type="project" value="UniProtKB-SubCell"/>
</dbReference>
<dbReference type="InterPro" id="IPR044145">
    <property type="entry name" value="IF2_II"/>
</dbReference>
<evidence type="ECO:0000256" key="7">
    <source>
        <dbReference type="ARBA" id="ARBA00044105"/>
    </source>
</evidence>
<dbReference type="FunFam" id="3.40.50.300:FF:000019">
    <property type="entry name" value="Translation initiation factor IF-2"/>
    <property type="match status" value="1"/>
</dbReference>
<keyword evidence="4 8" id="KW-0648">Protein biosynthesis</keyword>
<organism evidence="10">
    <name type="scientific">Kappaphycus alvarezii</name>
    <dbReference type="NCBI Taxonomy" id="38544"/>
    <lineage>
        <taxon>Eukaryota</taxon>
        <taxon>Rhodophyta</taxon>
        <taxon>Florideophyceae</taxon>
        <taxon>Rhodymeniophycidae</taxon>
        <taxon>Gigartinales</taxon>
        <taxon>Solieriaceae</taxon>
        <taxon>Kappaphycus</taxon>
    </lineage>
</organism>
<dbReference type="PANTHER" id="PTHR43381:SF5">
    <property type="entry name" value="TR-TYPE G DOMAIN-CONTAINING PROTEIN"/>
    <property type="match status" value="1"/>
</dbReference>
<keyword evidence="3 8" id="KW-0547">Nucleotide-binding</keyword>